<organism evidence="2 3">
    <name type="scientific">Rhizopus delemar</name>
    <dbReference type="NCBI Taxonomy" id="936053"/>
    <lineage>
        <taxon>Eukaryota</taxon>
        <taxon>Fungi</taxon>
        <taxon>Fungi incertae sedis</taxon>
        <taxon>Mucoromycota</taxon>
        <taxon>Mucoromycotina</taxon>
        <taxon>Mucoromycetes</taxon>
        <taxon>Mucorales</taxon>
        <taxon>Mucorineae</taxon>
        <taxon>Rhizopodaceae</taxon>
        <taxon>Rhizopus</taxon>
    </lineage>
</organism>
<evidence type="ECO:0000313" key="2">
    <source>
        <dbReference type="EMBL" id="KAG1525997.1"/>
    </source>
</evidence>
<feature type="compositionally biased region" description="Pro residues" evidence="1">
    <location>
        <begin position="89"/>
        <end position="98"/>
    </location>
</feature>
<reference evidence="2 3" key="1">
    <citation type="journal article" date="2020" name="Microb. Genom.">
        <title>Genetic diversity of clinical and environmental Mucorales isolates obtained from an investigation of mucormycosis cases among solid organ transplant recipients.</title>
        <authorList>
            <person name="Nguyen M.H."/>
            <person name="Kaul D."/>
            <person name="Muto C."/>
            <person name="Cheng S.J."/>
            <person name="Richter R.A."/>
            <person name="Bruno V.M."/>
            <person name="Liu G."/>
            <person name="Beyhan S."/>
            <person name="Sundermann A.J."/>
            <person name="Mounaud S."/>
            <person name="Pasculle A.W."/>
            <person name="Nierman W.C."/>
            <person name="Driscoll E."/>
            <person name="Cumbie R."/>
            <person name="Clancy C.J."/>
            <person name="Dupont C.L."/>
        </authorList>
    </citation>
    <scope>NUCLEOTIDE SEQUENCE [LARGE SCALE GENOMIC DNA]</scope>
    <source>
        <strain evidence="2 3">GL24</strain>
    </source>
</reference>
<proteinExistence type="predicted"/>
<sequence length="98" mass="10182">MSSSSVASSAGPCSGAAANARRSSWRSEVYFQASLRAAGRPSRRAASSTSRRASLPQKAWAIESSSALIRPPPRAPRDPSGSHSRALPVPGPVPGRRS</sequence>
<dbReference type="EMBL" id="JAANIU010017923">
    <property type="protein sequence ID" value="KAG1525997.1"/>
    <property type="molecule type" value="Genomic_DNA"/>
</dbReference>
<dbReference type="AlphaFoldDB" id="A0A9P7BYE2"/>
<comment type="caution">
    <text evidence="2">The sequence shown here is derived from an EMBL/GenBank/DDBJ whole genome shotgun (WGS) entry which is preliminary data.</text>
</comment>
<protein>
    <submittedName>
        <fullName evidence="2">Uncharacterized protein</fullName>
    </submittedName>
</protein>
<keyword evidence="3" id="KW-1185">Reference proteome</keyword>
<evidence type="ECO:0000313" key="3">
    <source>
        <dbReference type="Proteomes" id="UP000740926"/>
    </source>
</evidence>
<name>A0A9P7BYE2_9FUNG</name>
<accession>A0A9P7BYE2</accession>
<feature type="region of interest" description="Disordered" evidence="1">
    <location>
        <begin position="36"/>
        <end position="98"/>
    </location>
</feature>
<feature type="compositionally biased region" description="Low complexity" evidence="1">
    <location>
        <begin position="1"/>
        <end position="22"/>
    </location>
</feature>
<dbReference type="Proteomes" id="UP000740926">
    <property type="component" value="Unassembled WGS sequence"/>
</dbReference>
<gene>
    <name evidence="2" type="ORF">G6F50_018417</name>
</gene>
<feature type="compositionally biased region" description="Low complexity" evidence="1">
    <location>
        <begin position="36"/>
        <end position="54"/>
    </location>
</feature>
<feature type="region of interest" description="Disordered" evidence="1">
    <location>
        <begin position="1"/>
        <end position="24"/>
    </location>
</feature>
<evidence type="ECO:0000256" key="1">
    <source>
        <dbReference type="SAM" id="MobiDB-lite"/>
    </source>
</evidence>